<reference evidence="2 3" key="1">
    <citation type="journal article" date="2024" name="G3 (Bethesda)">
        <title>Genome assembly of Hibiscus sabdariffa L. provides insights into metabolisms of medicinal natural products.</title>
        <authorList>
            <person name="Kim T."/>
        </authorList>
    </citation>
    <scope>NUCLEOTIDE SEQUENCE [LARGE SCALE GENOMIC DNA]</scope>
    <source>
        <strain evidence="2">TK-2024</strain>
        <tissue evidence="2">Old leaves</tissue>
    </source>
</reference>
<feature type="region of interest" description="Disordered" evidence="1">
    <location>
        <begin position="61"/>
        <end position="82"/>
    </location>
</feature>
<dbReference type="EMBL" id="JBBPBM010000001">
    <property type="protein sequence ID" value="KAK8600373.1"/>
    <property type="molecule type" value="Genomic_DNA"/>
</dbReference>
<evidence type="ECO:0000313" key="3">
    <source>
        <dbReference type="Proteomes" id="UP001472677"/>
    </source>
</evidence>
<comment type="caution">
    <text evidence="2">The sequence shown here is derived from an EMBL/GenBank/DDBJ whole genome shotgun (WGS) entry which is preliminary data.</text>
</comment>
<organism evidence="2 3">
    <name type="scientific">Hibiscus sabdariffa</name>
    <name type="common">roselle</name>
    <dbReference type="NCBI Taxonomy" id="183260"/>
    <lineage>
        <taxon>Eukaryota</taxon>
        <taxon>Viridiplantae</taxon>
        <taxon>Streptophyta</taxon>
        <taxon>Embryophyta</taxon>
        <taxon>Tracheophyta</taxon>
        <taxon>Spermatophyta</taxon>
        <taxon>Magnoliopsida</taxon>
        <taxon>eudicotyledons</taxon>
        <taxon>Gunneridae</taxon>
        <taxon>Pentapetalae</taxon>
        <taxon>rosids</taxon>
        <taxon>malvids</taxon>
        <taxon>Malvales</taxon>
        <taxon>Malvaceae</taxon>
        <taxon>Malvoideae</taxon>
        <taxon>Hibiscus</taxon>
    </lineage>
</organism>
<gene>
    <name evidence="2" type="ORF">V6N12_050228</name>
</gene>
<evidence type="ECO:0000256" key="1">
    <source>
        <dbReference type="SAM" id="MobiDB-lite"/>
    </source>
</evidence>
<protein>
    <submittedName>
        <fullName evidence="2">Uncharacterized protein</fullName>
    </submittedName>
</protein>
<evidence type="ECO:0000313" key="2">
    <source>
        <dbReference type="EMBL" id="KAK8600373.1"/>
    </source>
</evidence>
<dbReference type="Proteomes" id="UP001472677">
    <property type="component" value="Unassembled WGS sequence"/>
</dbReference>
<accession>A0ABR2GBS5</accession>
<name>A0ABR2GBS5_9ROSI</name>
<sequence length="82" mass="9296">MKQTPYPVEQQLSPTPPVYTVRLTSFRSPPSLVPQLCPMSIVTSTYSFAPPLMNQPHILIRQPSRTRLHVPRDPHPNPPQSN</sequence>
<keyword evidence="3" id="KW-1185">Reference proteome</keyword>
<proteinExistence type="predicted"/>